<feature type="transmembrane region" description="Helical" evidence="1">
    <location>
        <begin position="9"/>
        <end position="28"/>
    </location>
</feature>
<sequence>MLTVDRHDVLVVVFASGIGNLGATLTSVHYDTPWPGLAAGVLVSAYGGARMVARYRERDDASAADETGR</sequence>
<name>A0AAP2YY51_9EURY</name>
<accession>A0AAP2YY51</accession>
<protein>
    <submittedName>
        <fullName evidence="2">Uncharacterized protein</fullName>
    </submittedName>
</protein>
<evidence type="ECO:0000256" key="1">
    <source>
        <dbReference type="SAM" id="Phobius"/>
    </source>
</evidence>
<gene>
    <name evidence="3" type="ORF">OB955_13360</name>
    <name evidence="2" type="ORF">OB960_06010</name>
</gene>
<dbReference type="RefSeq" id="WP_338002796.1">
    <property type="nucleotide sequence ID" value="NZ_JAOPKA010000003.1"/>
</dbReference>
<keyword evidence="1" id="KW-1133">Transmembrane helix</keyword>
<proteinExistence type="predicted"/>
<keyword evidence="1" id="KW-0472">Membrane</keyword>
<dbReference type="EMBL" id="JAOPKB010000007">
    <property type="protein sequence ID" value="MCU4973723.1"/>
    <property type="molecule type" value="Genomic_DNA"/>
</dbReference>
<reference evidence="2 4" key="1">
    <citation type="submission" date="2022-09" db="EMBL/GenBank/DDBJ databases">
        <title>Enrichment on poylsaccharides allowed isolation of novel metabolic and taxonomic groups of Haloarchaea.</title>
        <authorList>
            <person name="Sorokin D.Y."/>
            <person name="Elcheninov A.G."/>
            <person name="Khizhniak T.V."/>
            <person name="Kolganova T.V."/>
            <person name="Kublanov I.V."/>
        </authorList>
    </citation>
    <scope>NUCLEOTIDE SEQUENCE</scope>
    <source>
        <strain evidence="3 4">AArc-m2/3/4</strain>
        <strain evidence="2">AArc-xg1-1</strain>
    </source>
</reference>
<comment type="caution">
    <text evidence="2">The sequence shown here is derived from an EMBL/GenBank/DDBJ whole genome shotgun (WGS) entry which is preliminary data.</text>
</comment>
<evidence type="ECO:0000313" key="5">
    <source>
        <dbReference type="Proteomes" id="UP001321018"/>
    </source>
</evidence>
<dbReference type="AlphaFoldDB" id="A0AAP2YY51"/>
<feature type="transmembrane region" description="Helical" evidence="1">
    <location>
        <begin position="34"/>
        <end position="53"/>
    </location>
</feature>
<dbReference type="Proteomes" id="UP001320972">
    <property type="component" value="Unassembled WGS sequence"/>
</dbReference>
<keyword evidence="1" id="KW-0812">Transmembrane</keyword>
<evidence type="ECO:0000313" key="4">
    <source>
        <dbReference type="Proteomes" id="UP001320972"/>
    </source>
</evidence>
<evidence type="ECO:0000313" key="3">
    <source>
        <dbReference type="EMBL" id="MCU4973723.1"/>
    </source>
</evidence>
<organism evidence="2 5">
    <name type="scientific">Natronoglomus mannanivorans</name>
    <dbReference type="NCBI Taxonomy" id="2979990"/>
    <lineage>
        <taxon>Archaea</taxon>
        <taxon>Methanobacteriati</taxon>
        <taxon>Methanobacteriota</taxon>
        <taxon>Stenosarchaea group</taxon>
        <taxon>Halobacteria</taxon>
        <taxon>Halobacteriales</taxon>
        <taxon>Natrialbaceae</taxon>
        <taxon>Natronoglomus</taxon>
    </lineage>
</organism>
<keyword evidence="4" id="KW-1185">Reference proteome</keyword>
<dbReference type="EMBL" id="JAOPKA010000003">
    <property type="protein sequence ID" value="MCU4740954.1"/>
    <property type="molecule type" value="Genomic_DNA"/>
</dbReference>
<evidence type="ECO:0000313" key="2">
    <source>
        <dbReference type="EMBL" id="MCU4740954.1"/>
    </source>
</evidence>
<dbReference type="Proteomes" id="UP001321018">
    <property type="component" value="Unassembled WGS sequence"/>
</dbReference>